<dbReference type="SUPFAM" id="SSF48726">
    <property type="entry name" value="Immunoglobulin"/>
    <property type="match status" value="2"/>
</dbReference>
<dbReference type="Ensembl" id="ENSCCRT00015002649.1">
    <property type="protein sequence ID" value="ENSCCRP00015002512.1"/>
    <property type="gene ID" value="ENSCCRG00015001560.1"/>
</dbReference>
<evidence type="ECO:0000313" key="4">
    <source>
        <dbReference type="Proteomes" id="UP000694700"/>
    </source>
</evidence>
<feature type="domain" description="Immunoglobulin" evidence="2">
    <location>
        <begin position="61"/>
        <end position="164"/>
    </location>
</feature>
<proteinExistence type="predicted"/>
<sequence>MTTQQTPPLTDLFTNILRWRQRRSFHNSLHLFFRERVTMSLFIFVLMWVFQLGALGVYTDRVSVFVMDGDLVSLNTNAKTSQQEKIKWFFNDTRIAQISDYLKKTCTDVQCNKGTERFRDRLKLDHQTGSLTIMNITNTDSGDYKLHIISSNSMSERIFSITVYDVPGAETDKTKTKSVKKGDTATFDPGVINNPNDLMRWYFNDILIAEITGDQSKICTDIQCDEGFRDRLKLDHQTGSLTITNTRITDSGVYHLEIITNSSSIRRQHSINIISEKRQSENVTSEYNSAIQTISLVKSLEYNSVYVCHTKCMLFTGRKLYHYA</sequence>
<dbReference type="Proteomes" id="UP000694700">
    <property type="component" value="Unplaced"/>
</dbReference>
<feature type="transmembrane region" description="Helical" evidence="1">
    <location>
        <begin position="37"/>
        <end position="58"/>
    </location>
</feature>
<keyword evidence="1" id="KW-1133">Transmembrane helix</keyword>
<dbReference type="AlphaFoldDB" id="A0A8C1S605"/>
<keyword evidence="1" id="KW-0472">Membrane</keyword>
<evidence type="ECO:0000256" key="1">
    <source>
        <dbReference type="SAM" id="Phobius"/>
    </source>
</evidence>
<dbReference type="Pfam" id="PF07686">
    <property type="entry name" value="V-set"/>
    <property type="match status" value="1"/>
</dbReference>
<evidence type="ECO:0000259" key="2">
    <source>
        <dbReference type="SMART" id="SM00409"/>
    </source>
</evidence>
<dbReference type="InterPro" id="IPR013106">
    <property type="entry name" value="Ig_V-set"/>
</dbReference>
<keyword evidence="1" id="KW-0812">Transmembrane</keyword>
<dbReference type="InterPro" id="IPR003599">
    <property type="entry name" value="Ig_sub"/>
</dbReference>
<dbReference type="InterPro" id="IPR036179">
    <property type="entry name" value="Ig-like_dom_sf"/>
</dbReference>
<reference evidence="3" key="1">
    <citation type="submission" date="2025-08" db="UniProtKB">
        <authorList>
            <consortium name="Ensembl"/>
        </authorList>
    </citation>
    <scope>IDENTIFICATION</scope>
</reference>
<dbReference type="SMART" id="SM00409">
    <property type="entry name" value="IG"/>
    <property type="match status" value="2"/>
</dbReference>
<dbReference type="Gene3D" id="2.60.40.10">
    <property type="entry name" value="Immunoglobulins"/>
    <property type="match status" value="2"/>
</dbReference>
<evidence type="ECO:0000313" key="3">
    <source>
        <dbReference type="Ensembl" id="ENSCCRP00015002512.1"/>
    </source>
</evidence>
<dbReference type="PANTHER" id="PTHR21063:SF4">
    <property type="entry name" value="CD48 ANTIGEN-RELATED"/>
    <property type="match status" value="1"/>
</dbReference>
<protein>
    <recommendedName>
        <fullName evidence="2">Immunoglobulin domain-containing protein</fullName>
    </recommendedName>
</protein>
<organism evidence="3 4">
    <name type="scientific">Cyprinus carpio</name>
    <name type="common">Common carp</name>
    <dbReference type="NCBI Taxonomy" id="7962"/>
    <lineage>
        <taxon>Eukaryota</taxon>
        <taxon>Metazoa</taxon>
        <taxon>Chordata</taxon>
        <taxon>Craniata</taxon>
        <taxon>Vertebrata</taxon>
        <taxon>Euteleostomi</taxon>
        <taxon>Actinopterygii</taxon>
        <taxon>Neopterygii</taxon>
        <taxon>Teleostei</taxon>
        <taxon>Ostariophysi</taxon>
        <taxon>Cypriniformes</taxon>
        <taxon>Cyprinidae</taxon>
        <taxon>Cyprininae</taxon>
        <taxon>Cyprinus</taxon>
    </lineage>
</organism>
<dbReference type="PANTHER" id="PTHR21063">
    <property type="entry name" value="LFA-3"/>
    <property type="match status" value="1"/>
</dbReference>
<name>A0A8C1S605_CYPCA</name>
<accession>A0A8C1S605</accession>
<feature type="domain" description="Immunoglobulin" evidence="2">
    <location>
        <begin position="174"/>
        <end position="276"/>
    </location>
</feature>
<dbReference type="InterPro" id="IPR013783">
    <property type="entry name" value="Ig-like_fold"/>
</dbReference>